<dbReference type="GO" id="GO:0006508">
    <property type="term" value="P:proteolysis"/>
    <property type="evidence" value="ECO:0007669"/>
    <property type="project" value="UniProtKB-KW"/>
</dbReference>
<evidence type="ECO:0000256" key="2">
    <source>
        <dbReference type="ARBA" id="ARBA00004496"/>
    </source>
</evidence>
<dbReference type="PANTHER" id="PTHR43722:SF1">
    <property type="entry name" value="PROLINE IMINOPEPTIDASE"/>
    <property type="match status" value="1"/>
</dbReference>
<dbReference type="AlphaFoldDB" id="B3PN07"/>
<dbReference type="EC" id="3.4.11.5" evidence="8 10"/>
<evidence type="ECO:0000259" key="11">
    <source>
        <dbReference type="Pfam" id="PF00561"/>
    </source>
</evidence>
<comment type="catalytic activity">
    <reaction evidence="1 8 10">
        <text>Release of N-terminal proline from a peptide.</text>
        <dbReference type="EC" id="3.4.11.5"/>
    </reaction>
</comment>
<accession>B3PN07</accession>
<proteinExistence type="inferred from homology"/>
<evidence type="ECO:0000313" key="12">
    <source>
        <dbReference type="EMBL" id="ACF07409.1"/>
    </source>
</evidence>
<keyword evidence="13" id="KW-1185">Reference proteome</keyword>
<comment type="subcellular location">
    <subcellularLocation>
        <location evidence="2 8">Cytoplasm</location>
    </subcellularLocation>
</comment>
<dbReference type="KEGG" id="mat:MARTH_orf626"/>
<keyword evidence="5 8" id="KW-0963">Cytoplasm</keyword>
<dbReference type="EMBL" id="CP001047">
    <property type="protein sequence ID" value="ACF07409.1"/>
    <property type="molecule type" value="Genomic_DNA"/>
</dbReference>
<dbReference type="Proteomes" id="UP000008812">
    <property type="component" value="Chromosome"/>
</dbReference>
<organism evidence="12 13">
    <name type="scientific">Metamycoplasma arthritidis (strain 158L3-1)</name>
    <name type="common">Mycoplasma arthritidis</name>
    <dbReference type="NCBI Taxonomy" id="243272"/>
    <lineage>
        <taxon>Bacteria</taxon>
        <taxon>Bacillati</taxon>
        <taxon>Mycoplasmatota</taxon>
        <taxon>Mycoplasmoidales</taxon>
        <taxon>Metamycoplasmataceae</taxon>
        <taxon>Metamycoplasma</taxon>
    </lineage>
</organism>
<comment type="similarity">
    <text evidence="3 8 10">Belongs to the peptidase S33 family.</text>
</comment>
<dbReference type="Pfam" id="PF00561">
    <property type="entry name" value="Abhydrolase_1"/>
    <property type="match status" value="1"/>
</dbReference>
<dbReference type="SUPFAM" id="SSF53474">
    <property type="entry name" value="alpha/beta-Hydrolases"/>
    <property type="match status" value="1"/>
</dbReference>
<dbReference type="PRINTS" id="PR00111">
    <property type="entry name" value="ABHYDROLASE"/>
</dbReference>
<dbReference type="MEROPS" id="S33.001"/>
<dbReference type="NCBIfam" id="TIGR01249">
    <property type="entry name" value="pro_imino_pep_1"/>
    <property type="match status" value="1"/>
</dbReference>
<dbReference type="InterPro" id="IPR002410">
    <property type="entry name" value="Peptidase_S33"/>
</dbReference>
<dbReference type="ESTHER" id="myca5-b3pn07">
    <property type="family name" value="Proline_iminopeptidase"/>
</dbReference>
<reference evidence="12 13" key="1">
    <citation type="journal article" date="2008" name="Infect. Immun.">
        <title>Genome of Mycoplasma arthritidis.</title>
        <authorList>
            <person name="Dybvig K."/>
            <person name="Zuhua C."/>
            <person name="Lao P."/>
            <person name="Jordan D.S."/>
            <person name="French C.T."/>
            <person name="Tu A.H."/>
            <person name="Loraine A.E."/>
        </authorList>
    </citation>
    <scope>NUCLEOTIDE SEQUENCE [LARGE SCALE GENOMIC DNA]</scope>
    <source>
        <strain evidence="12 13">158L3-1</strain>
    </source>
</reference>
<evidence type="ECO:0000313" key="13">
    <source>
        <dbReference type="Proteomes" id="UP000008812"/>
    </source>
</evidence>
<dbReference type="GO" id="GO:0004177">
    <property type="term" value="F:aminopeptidase activity"/>
    <property type="evidence" value="ECO:0007669"/>
    <property type="project" value="UniProtKB-UniRule"/>
</dbReference>
<dbReference type="eggNOG" id="COG0596">
    <property type="taxonomic scope" value="Bacteria"/>
</dbReference>
<dbReference type="STRING" id="243272.MARTH_orf626"/>
<keyword evidence="4 8" id="KW-0031">Aminopeptidase</keyword>
<evidence type="ECO:0000256" key="8">
    <source>
        <dbReference type="PIRNR" id="PIRNR006431"/>
    </source>
</evidence>
<sequence length="315" mass="36253">MYSLFNEIEPYNSGLLEVSDLHKIYYEESGNPQGQPILYVHGGPGAGTDSKSRQYFDPAHYRIIVFDQRGCGKSIPSAEIRENTTWTLVEDIEKLRKHLKIDSWILFGGSWGSCLSLIYAINYPHQTKALILRGIYLGREADNKFLYYEGSSKFWPEAYQEFISFIPEEERNNLIKAYHKYLNHQDPNIAAKAAYHWAKWELGMVALRQIPMLEEILSDSKATLEIARLECHFFFNNLFLDDDNYILNNVDKIANIPTIIVHGRYDMVCMPEAAYLLAKQLNKCSLRFIDESGHSSKEIGIASALVQATEEMKKY</sequence>
<feature type="active site" description="Proton donor" evidence="9">
    <location>
        <position position="294"/>
    </location>
</feature>
<name>B3PN07_META1</name>
<dbReference type="PIRSF" id="PIRSF006431">
    <property type="entry name" value="Pept_S33"/>
    <property type="match status" value="1"/>
</dbReference>
<evidence type="ECO:0000256" key="1">
    <source>
        <dbReference type="ARBA" id="ARBA00001585"/>
    </source>
</evidence>
<evidence type="ECO:0000256" key="6">
    <source>
        <dbReference type="ARBA" id="ARBA00022670"/>
    </source>
</evidence>
<dbReference type="RefSeq" id="WP_012498366.1">
    <property type="nucleotide sequence ID" value="NC_011025.1"/>
</dbReference>
<dbReference type="InterPro" id="IPR005944">
    <property type="entry name" value="Pro_iminopeptidase"/>
</dbReference>
<dbReference type="GO" id="GO:0005737">
    <property type="term" value="C:cytoplasm"/>
    <property type="evidence" value="ECO:0007669"/>
    <property type="project" value="UniProtKB-SubCell"/>
</dbReference>
<dbReference type="InterPro" id="IPR029058">
    <property type="entry name" value="AB_hydrolase_fold"/>
</dbReference>
<evidence type="ECO:0000256" key="10">
    <source>
        <dbReference type="RuleBase" id="RU003421"/>
    </source>
</evidence>
<gene>
    <name evidence="12" type="ordered locus">MARTH_orf626</name>
</gene>
<protein>
    <recommendedName>
        <fullName evidence="8 10">Proline iminopeptidase</fullName>
        <shortName evidence="8">PIP</shortName>
        <ecNumber evidence="8 10">3.4.11.5</ecNumber>
    </recommendedName>
    <alternativeName>
        <fullName evidence="8">Prolyl aminopeptidase</fullName>
    </alternativeName>
</protein>
<dbReference type="InterPro" id="IPR000073">
    <property type="entry name" value="AB_hydrolase_1"/>
</dbReference>
<evidence type="ECO:0000256" key="7">
    <source>
        <dbReference type="ARBA" id="ARBA00022801"/>
    </source>
</evidence>
<feature type="active site" description="Nucleophile" evidence="9">
    <location>
        <position position="110"/>
    </location>
</feature>
<dbReference type="Gene3D" id="3.40.50.1820">
    <property type="entry name" value="alpha/beta hydrolase"/>
    <property type="match status" value="1"/>
</dbReference>
<evidence type="ECO:0000256" key="4">
    <source>
        <dbReference type="ARBA" id="ARBA00022438"/>
    </source>
</evidence>
<dbReference type="HOGENOM" id="CLU_043739_2_2_14"/>
<evidence type="ECO:0000256" key="3">
    <source>
        <dbReference type="ARBA" id="ARBA00010088"/>
    </source>
</evidence>
<feature type="active site" evidence="9">
    <location>
        <position position="266"/>
    </location>
</feature>
<evidence type="ECO:0000256" key="5">
    <source>
        <dbReference type="ARBA" id="ARBA00022490"/>
    </source>
</evidence>
<keyword evidence="7 8" id="KW-0378">Hydrolase</keyword>
<dbReference type="PANTHER" id="PTHR43722">
    <property type="entry name" value="PROLINE IMINOPEPTIDASE"/>
    <property type="match status" value="1"/>
</dbReference>
<feature type="domain" description="AB hydrolase-1" evidence="11">
    <location>
        <begin position="36"/>
        <end position="296"/>
    </location>
</feature>
<dbReference type="PRINTS" id="PR00793">
    <property type="entry name" value="PROAMNOPTASE"/>
</dbReference>
<evidence type="ECO:0000256" key="9">
    <source>
        <dbReference type="PIRSR" id="PIRSR006431-1"/>
    </source>
</evidence>
<keyword evidence="6 8" id="KW-0645">Protease</keyword>